<dbReference type="UniPathway" id="UPA00042">
    <property type="reaction ID" value="UER00497"/>
</dbReference>
<proteinExistence type="inferred from homology"/>
<keyword evidence="12" id="KW-1185">Reference proteome</keyword>
<dbReference type="PANTHER" id="PTHR30511">
    <property type="entry name" value="ALANINE RACEMASE"/>
    <property type="match status" value="1"/>
</dbReference>
<evidence type="ECO:0000256" key="8">
    <source>
        <dbReference type="PIRSR" id="PIRSR600821-50"/>
    </source>
</evidence>
<comment type="caution">
    <text evidence="11">The sequence shown here is derived from an EMBL/GenBank/DDBJ whole genome shotgun (WGS) entry which is preliminary data.</text>
</comment>
<feature type="domain" description="Alanine racemase C-terminal" evidence="10">
    <location>
        <begin position="243"/>
        <end position="371"/>
    </location>
</feature>
<dbReference type="FunFam" id="3.20.20.10:FF:000002">
    <property type="entry name" value="Alanine racemase"/>
    <property type="match status" value="1"/>
</dbReference>
<dbReference type="Pfam" id="PF00842">
    <property type="entry name" value="Ala_racemase_C"/>
    <property type="match status" value="1"/>
</dbReference>
<comment type="cofactor">
    <cofactor evidence="2 7 8">
        <name>pyridoxal 5'-phosphate</name>
        <dbReference type="ChEBI" id="CHEBI:597326"/>
    </cofactor>
</comment>
<feature type="binding site" evidence="7 9">
    <location>
        <position position="139"/>
    </location>
    <ligand>
        <name>substrate</name>
    </ligand>
</feature>
<dbReference type="GO" id="GO:0030170">
    <property type="term" value="F:pyridoxal phosphate binding"/>
    <property type="evidence" value="ECO:0007669"/>
    <property type="project" value="UniProtKB-UniRule"/>
</dbReference>
<feature type="active site" description="Proton acceptor; specific for D-alanine" evidence="7">
    <location>
        <position position="41"/>
    </location>
</feature>
<dbReference type="GO" id="GO:0005829">
    <property type="term" value="C:cytosol"/>
    <property type="evidence" value="ECO:0007669"/>
    <property type="project" value="TreeGrafter"/>
</dbReference>
<comment type="pathway">
    <text evidence="7">Amino-acid biosynthesis; D-alanine biosynthesis; D-alanine from L-alanine: step 1/1.</text>
</comment>
<dbReference type="PANTHER" id="PTHR30511:SF0">
    <property type="entry name" value="ALANINE RACEMASE, CATABOLIC-RELATED"/>
    <property type="match status" value="1"/>
</dbReference>
<keyword evidence="4 7" id="KW-0663">Pyridoxal phosphate</keyword>
<dbReference type="Proteomes" id="UP000545493">
    <property type="component" value="Unassembled WGS sequence"/>
</dbReference>
<evidence type="ECO:0000313" key="11">
    <source>
        <dbReference type="EMBL" id="NIJ14163.1"/>
    </source>
</evidence>
<evidence type="ECO:0000256" key="9">
    <source>
        <dbReference type="PIRSR" id="PIRSR600821-52"/>
    </source>
</evidence>
<accession>A0A7X5UTZ8</accession>
<dbReference type="GO" id="GO:0009252">
    <property type="term" value="P:peptidoglycan biosynthetic process"/>
    <property type="evidence" value="ECO:0007669"/>
    <property type="project" value="TreeGrafter"/>
</dbReference>
<evidence type="ECO:0000256" key="4">
    <source>
        <dbReference type="ARBA" id="ARBA00022898"/>
    </source>
</evidence>
<dbReference type="HAMAP" id="MF_01201">
    <property type="entry name" value="Ala_racemase"/>
    <property type="match status" value="1"/>
</dbReference>
<dbReference type="SUPFAM" id="SSF51419">
    <property type="entry name" value="PLP-binding barrel"/>
    <property type="match status" value="1"/>
</dbReference>
<dbReference type="SMART" id="SM01005">
    <property type="entry name" value="Ala_racemase_C"/>
    <property type="match status" value="1"/>
</dbReference>
<dbReference type="InterPro" id="IPR009006">
    <property type="entry name" value="Ala_racemase/Decarboxylase_C"/>
</dbReference>
<evidence type="ECO:0000256" key="1">
    <source>
        <dbReference type="ARBA" id="ARBA00000316"/>
    </source>
</evidence>
<dbReference type="SUPFAM" id="SSF50621">
    <property type="entry name" value="Alanine racemase C-terminal domain-like"/>
    <property type="match status" value="1"/>
</dbReference>
<dbReference type="Gene3D" id="2.40.37.10">
    <property type="entry name" value="Lyase, Ornithine Decarboxylase, Chain A, domain 1"/>
    <property type="match status" value="1"/>
</dbReference>
<evidence type="ECO:0000256" key="6">
    <source>
        <dbReference type="ARBA" id="ARBA00072221"/>
    </source>
</evidence>
<dbReference type="InterPro" id="IPR000821">
    <property type="entry name" value="Ala_racemase"/>
</dbReference>
<comment type="catalytic activity">
    <reaction evidence="1 7">
        <text>L-alanine = D-alanine</text>
        <dbReference type="Rhea" id="RHEA:20249"/>
        <dbReference type="ChEBI" id="CHEBI:57416"/>
        <dbReference type="ChEBI" id="CHEBI:57972"/>
        <dbReference type="EC" id="5.1.1.1"/>
    </reaction>
</comment>
<sequence>MSAAQPPRAEVLIDLSAIRHNLGLLAARAAESGAETMAVVKADGYGHGAVSVARAAVEAGASWLGTASLAEALDLRDAGITVRLLSWLDTTGVDFTPGIENDIDLSVSSAHELARVADAAGRAGRTARVHLKIDTGLSRNGCPAYAWPELVKAAAAEPDVEVVAIWSHLACADEPGHPSIDMQAKRFAAAYAVARDAGLRPLRHLANSAATLTRSDLHFDIVRPGIAVYGLNPVAQPERLRPAMTFRSSVVLTKRIEAGESVSYGHTWTARRDTTLALVPVGYADGVPRTLSGRMKVWLAGSRRPVVGRVCMDQLVVDCGDDEPPLGAEVVLFGTGEAGEPTATEWAETIGTIDYEIVTGMYRPRVSRRYVGEVGQR</sequence>
<dbReference type="EC" id="5.1.1.1" evidence="3 7"/>
<dbReference type="AlphaFoldDB" id="A0A7X5UTZ8"/>
<keyword evidence="5 7" id="KW-0413">Isomerase</keyword>
<evidence type="ECO:0000256" key="7">
    <source>
        <dbReference type="HAMAP-Rule" id="MF_01201"/>
    </source>
</evidence>
<evidence type="ECO:0000259" key="10">
    <source>
        <dbReference type="SMART" id="SM01005"/>
    </source>
</evidence>
<dbReference type="NCBIfam" id="TIGR00492">
    <property type="entry name" value="alr"/>
    <property type="match status" value="1"/>
</dbReference>
<dbReference type="GO" id="GO:0030632">
    <property type="term" value="P:D-alanine biosynthetic process"/>
    <property type="evidence" value="ECO:0007669"/>
    <property type="project" value="UniProtKB-UniRule"/>
</dbReference>
<dbReference type="InterPro" id="IPR011079">
    <property type="entry name" value="Ala_racemase_C"/>
</dbReference>
<dbReference type="InterPro" id="IPR020622">
    <property type="entry name" value="Ala_racemase_pyridoxalP-BS"/>
</dbReference>
<dbReference type="FunFam" id="2.40.37.10:FF:000015">
    <property type="entry name" value="Alanine racemase"/>
    <property type="match status" value="1"/>
</dbReference>
<organism evidence="11 12">
    <name type="scientific">Saccharomonospora amisosensis</name>
    <dbReference type="NCBI Taxonomy" id="1128677"/>
    <lineage>
        <taxon>Bacteria</taxon>
        <taxon>Bacillati</taxon>
        <taxon>Actinomycetota</taxon>
        <taxon>Actinomycetes</taxon>
        <taxon>Pseudonocardiales</taxon>
        <taxon>Pseudonocardiaceae</taxon>
        <taxon>Saccharomonospora</taxon>
    </lineage>
</organism>
<feature type="active site" description="Proton acceptor; specific for L-alanine" evidence="7">
    <location>
        <position position="264"/>
    </location>
</feature>
<gene>
    <name evidence="11" type="ORF">FHU38_004507</name>
</gene>
<evidence type="ECO:0000256" key="2">
    <source>
        <dbReference type="ARBA" id="ARBA00001933"/>
    </source>
</evidence>
<dbReference type="Gene3D" id="3.20.20.10">
    <property type="entry name" value="Alanine racemase"/>
    <property type="match status" value="1"/>
</dbReference>
<name>A0A7X5UTZ8_9PSEU</name>
<comment type="function">
    <text evidence="7">Catalyzes the interconversion of L-alanine and D-alanine. May also act on other amino acids.</text>
</comment>
<dbReference type="GO" id="GO:0008784">
    <property type="term" value="F:alanine racemase activity"/>
    <property type="evidence" value="ECO:0007669"/>
    <property type="project" value="UniProtKB-UniRule"/>
</dbReference>
<dbReference type="EMBL" id="JAAOYM010000001">
    <property type="protein sequence ID" value="NIJ14163.1"/>
    <property type="molecule type" value="Genomic_DNA"/>
</dbReference>
<evidence type="ECO:0000313" key="12">
    <source>
        <dbReference type="Proteomes" id="UP000545493"/>
    </source>
</evidence>
<dbReference type="RefSeq" id="WP_167174806.1">
    <property type="nucleotide sequence ID" value="NZ_JAAOYM010000001.1"/>
</dbReference>
<dbReference type="InterPro" id="IPR001608">
    <property type="entry name" value="Ala_racemase_N"/>
</dbReference>
<reference evidence="11 12" key="1">
    <citation type="submission" date="2020-03" db="EMBL/GenBank/DDBJ databases">
        <title>Sequencing the genomes of 1000 actinobacteria strains.</title>
        <authorList>
            <person name="Klenk H.-P."/>
        </authorList>
    </citation>
    <scope>NUCLEOTIDE SEQUENCE [LARGE SCALE GENOMIC DNA]</scope>
    <source>
        <strain evidence="11 12">DSM 45685</strain>
    </source>
</reference>
<dbReference type="Pfam" id="PF01168">
    <property type="entry name" value="Ala_racemase_N"/>
    <property type="match status" value="1"/>
</dbReference>
<dbReference type="PRINTS" id="PR00992">
    <property type="entry name" value="ALARACEMASE"/>
</dbReference>
<evidence type="ECO:0000256" key="3">
    <source>
        <dbReference type="ARBA" id="ARBA00013089"/>
    </source>
</evidence>
<comment type="similarity">
    <text evidence="7">Belongs to the alanine racemase family.</text>
</comment>
<protein>
    <recommendedName>
        <fullName evidence="6 7">Alanine racemase</fullName>
        <ecNumber evidence="3 7">5.1.1.1</ecNumber>
    </recommendedName>
</protein>
<dbReference type="PROSITE" id="PS00395">
    <property type="entry name" value="ALANINE_RACEMASE"/>
    <property type="match status" value="1"/>
</dbReference>
<dbReference type="InterPro" id="IPR029066">
    <property type="entry name" value="PLP-binding_barrel"/>
</dbReference>
<dbReference type="CDD" id="cd00430">
    <property type="entry name" value="PLPDE_III_AR"/>
    <property type="match status" value="1"/>
</dbReference>
<feature type="binding site" evidence="7 9">
    <location>
        <position position="312"/>
    </location>
    <ligand>
        <name>substrate</name>
    </ligand>
</feature>
<evidence type="ECO:0000256" key="5">
    <source>
        <dbReference type="ARBA" id="ARBA00023235"/>
    </source>
</evidence>
<feature type="modified residue" description="N6-(pyridoxal phosphate)lysine" evidence="7 8">
    <location>
        <position position="41"/>
    </location>
</feature>